<gene>
    <name evidence="1" type="ORF">D9757_002546</name>
</gene>
<sequence>MALYSNLNPDTERTDASYAELFAEFKVDEQEELAENTTRGQIALYINAIQHAVHRPFQLYRASLSPRVLLAPESCGPGSSRFVNEPFTTQHLYLVGQATRCYSAYDPEQDCLAFLKDFWRNSQYEAEHSVYVKLHTAKVSSILRALAAGDVEGEEVQDSLQRIDLKDDGCQLIHYRLVLNVLGEPITNATSTFSFVKAISDALKAHKEAWYLTIPLPPTLSQQNHIHEIRDDLESFVHKRLYLLQQFNQDEDTATYSRESVLQFSFLMTTEPFKQLIDQMFVAADSLYAPETFIRKHVKYELMEELLSLDQPSRLNKFKLLKDPFVREQRLLCEISERQGRLLTHDWIMEVFERALKAEGWVEGDWQEQPIAEPHY</sequence>
<proteinExistence type="predicted"/>
<protein>
    <submittedName>
        <fullName evidence="1">Uncharacterized protein</fullName>
    </submittedName>
</protein>
<evidence type="ECO:0000313" key="1">
    <source>
        <dbReference type="EMBL" id="KAF5391595.1"/>
    </source>
</evidence>
<dbReference type="Proteomes" id="UP000518752">
    <property type="component" value="Unassembled WGS sequence"/>
</dbReference>
<keyword evidence="2" id="KW-1185">Reference proteome</keyword>
<organism evidence="1 2">
    <name type="scientific">Collybiopsis confluens</name>
    <dbReference type="NCBI Taxonomy" id="2823264"/>
    <lineage>
        <taxon>Eukaryota</taxon>
        <taxon>Fungi</taxon>
        <taxon>Dikarya</taxon>
        <taxon>Basidiomycota</taxon>
        <taxon>Agaricomycotina</taxon>
        <taxon>Agaricomycetes</taxon>
        <taxon>Agaricomycetidae</taxon>
        <taxon>Agaricales</taxon>
        <taxon>Marasmiineae</taxon>
        <taxon>Omphalotaceae</taxon>
        <taxon>Collybiopsis</taxon>
    </lineage>
</organism>
<dbReference type="OrthoDB" id="5584477at2759"/>
<reference evidence="1 2" key="1">
    <citation type="journal article" date="2020" name="ISME J.">
        <title>Uncovering the hidden diversity of litter-decomposition mechanisms in mushroom-forming fungi.</title>
        <authorList>
            <person name="Floudas D."/>
            <person name="Bentzer J."/>
            <person name="Ahren D."/>
            <person name="Johansson T."/>
            <person name="Persson P."/>
            <person name="Tunlid A."/>
        </authorList>
    </citation>
    <scope>NUCLEOTIDE SEQUENCE [LARGE SCALE GENOMIC DNA]</scope>
    <source>
        <strain evidence="1 2">CBS 406.79</strain>
    </source>
</reference>
<evidence type="ECO:0000313" key="2">
    <source>
        <dbReference type="Proteomes" id="UP000518752"/>
    </source>
</evidence>
<dbReference type="AlphaFoldDB" id="A0A8H5MEK9"/>
<accession>A0A8H5MEK9</accession>
<name>A0A8H5MEK9_9AGAR</name>
<comment type="caution">
    <text evidence="1">The sequence shown here is derived from an EMBL/GenBank/DDBJ whole genome shotgun (WGS) entry which is preliminary data.</text>
</comment>
<dbReference type="EMBL" id="JAACJN010000009">
    <property type="protein sequence ID" value="KAF5391595.1"/>
    <property type="molecule type" value="Genomic_DNA"/>
</dbReference>